<gene>
    <name evidence="2" type="ORF">N478_15380</name>
</gene>
<protein>
    <recommendedName>
        <fullName evidence="4">Metallo-beta-lactamase domain-containing protein</fullName>
    </recommendedName>
</protein>
<feature type="chain" id="PRO_5007890770" description="Metallo-beta-lactamase domain-containing protein" evidence="1">
    <location>
        <begin position="24"/>
        <end position="328"/>
    </location>
</feature>
<reference evidence="2 3" key="1">
    <citation type="submission" date="2013-07" db="EMBL/GenBank/DDBJ databases">
        <title>Comparative Genomic and Metabolomic Analysis of Twelve Strains of Pseudoalteromonas luteoviolacea.</title>
        <authorList>
            <person name="Vynne N.G."/>
            <person name="Mansson M."/>
            <person name="Gram L."/>
        </authorList>
    </citation>
    <scope>NUCLEOTIDE SEQUENCE [LARGE SCALE GENOMIC DNA]</scope>
    <source>
        <strain evidence="2 3">S4060-1</strain>
    </source>
</reference>
<dbReference type="Gene3D" id="3.60.15.10">
    <property type="entry name" value="Ribonuclease Z/Hydroxyacylglutathione hydrolase-like"/>
    <property type="match status" value="1"/>
</dbReference>
<feature type="signal peptide" evidence="1">
    <location>
        <begin position="1"/>
        <end position="23"/>
    </location>
</feature>
<dbReference type="InterPro" id="IPR036866">
    <property type="entry name" value="RibonucZ/Hydroxyglut_hydro"/>
</dbReference>
<dbReference type="RefSeq" id="WP_063380544.1">
    <property type="nucleotide sequence ID" value="NZ_AUXX01000009.1"/>
</dbReference>
<dbReference type="SUPFAM" id="SSF56281">
    <property type="entry name" value="Metallo-hydrolase/oxidoreductase"/>
    <property type="match status" value="1"/>
</dbReference>
<dbReference type="AlphaFoldDB" id="A0A167NNG8"/>
<dbReference type="Proteomes" id="UP000076661">
    <property type="component" value="Unassembled WGS sequence"/>
</dbReference>
<dbReference type="PATRIC" id="fig|1365257.3.peg.1487"/>
<proteinExistence type="predicted"/>
<sequence>MARLLKVCILLFTLLVTSFTVNATQWHSIDKHLTLLEPNKQAQYLLPNQVLIQGNKCAALIESHGDFVALELLIAKMRTKLPVPVCYLIATNLDVGQLSGMRLLQSAFPDAQVIIPGNGIFSTQTLLRAINNETKYKLEGFTQSLELSKKRIAQANSGQQLGWHSKLQQAEQRLSRWSALSPIAVKPLSLNTELDLGDYILHLELMNGYKGAALRVYNPQHKAVFGGHNLDLLPYIAQRETESWQLSLAQLLQRKNINWILPGFGKPYKFEQLSLPNRFFTLVNQPSSPAILNDLIKDYELNKVSSERFSAYYQQALKQKKPNKVLNK</sequence>
<dbReference type="EMBL" id="AUXX01000009">
    <property type="protein sequence ID" value="KZN68545.1"/>
    <property type="molecule type" value="Genomic_DNA"/>
</dbReference>
<evidence type="ECO:0000256" key="1">
    <source>
        <dbReference type="SAM" id="SignalP"/>
    </source>
</evidence>
<evidence type="ECO:0008006" key="4">
    <source>
        <dbReference type="Google" id="ProtNLM"/>
    </source>
</evidence>
<evidence type="ECO:0000313" key="2">
    <source>
        <dbReference type="EMBL" id="KZN68545.1"/>
    </source>
</evidence>
<name>A0A167NNG8_9GAMM</name>
<comment type="caution">
    <text evidence="2">The sequence shown here is derived from an EMBL/GenBank/DDBJ whole genome shotgun (WGS) entry which is preliminary data.</text>
</comment>
<accession>A0A167NNG8</accession>
<keyword evidence="1" id="KW-0732">Signal</keyword>
<evidence type="ECO:0000313" key="3">
    <source>
        <dbReference type="Proteomes" id="UP000076661"/>
    </source>
</evidence>
<organism evidence="2 3">
    <name type="scientific">Pseudoalteromonas luteoviolacea S4060-1</name>
    <dbReference type="NCBI Taxonomy" id="1365257"/>
    <lineage>
        <taxon>Bacteria</taxon>
        <taxon>Pseudomonadati</taxon>
        <taxon>Pseudomonadota</taxon>
        <taxon>Gammaproteobacteria</taxon>
        <taxon>Alteromonadales</taxon>
        <taxon>Pseudoalteromonadaceae</taxon>
        <taxon>Pseudoalteromonas</taxon>
    </lineage>
</organism>